<accession>A0ABW5YZM5</accession>
<dbReference type="Pfam" id="PF00535">
    <property type="entry name" value="Glycos_transf_2"/>
    <property type="match status" value="1"/>
</dbReference>
<feature type="transmembrane region" description="Helical" evidence="1">
    <location>
        <begin position="230"/>
        <end position="254"/>
    </location>
</feature>
<comment type="caution">
    <text evidence="3">The sequence shown here is derived from an EMBL/GenBank/DDBJ whole genome shotgun (WGS) entry which is preliminary data.</text>
</comment>
<keyword evidence="1" id="KW-0472">Membrane</keyword>
<proteinExistence type="predicted"/>
<dbReference type="SUPFAM" id="SSF53448">
    <property type="entry name" value="Nucleotide-diphospho-sugar transferases"/>
    <property type="match status" value="1"/>
</dbReference>
<dbReference type="InterPro" id="IPR001173">
    <property type="entry name" value="Glyco_trans_2-like"/>
</dbReference>
<dbReference type="PANTHER" id="PTHR22916">
    <property type="entry name" value="GLYCOSYLTRANSFERASE"/>
    <property type="match status" value="1"/>
</dbReference>
<keyword evidence="4" id="KW-1185">Reference proteome</keyword>
<evidence type="ECO:0000313" key="4">
    <source>
        <dbReference type="Proteomes" id="UP001597509"/>
    </source>
</evidence>
<evidence type="ECO:0000256" key="1">
    <source>
        <dbReference type="SAM" id="Phobius"/>
    </source>
</evidence>
<organism evidence="3 4">
    <name type="scientific">Sphingobacterium anhuiense</name>
    <dbReference type="NCBI Taxonomy" id="493780"/>
    <lineage>
        <taxon>Bacteria</taxon>
        <taxon>Pseudomonadati</taxon>
        <taxon>Bacteroidota</taxon>
        <taxon>Sphingobacteriia</taxon>
        <taxon>Sphingobacteriales</taxon>
        <taxon>Sphingobacteriaceae</taxon>
        <taxon>Sphingobacterium</taxon>
    </lineage>
</organism>
<dbReference type="CDD" id="cd00761">
    <property type="entry name" value="Glyco_tranf_GTA_type"/>
    <property type="match status" value="1"/>
</dbReference>
<keyword evidence="1" id="KW-0812">Transmembrane</keyword>
<protein>
    <submittedName>
        <fullName evidence="3">Glycosyltransferase family 2 protein</fullName>
    </submittedName>
</protein>
<evidence type="ECO:0000313" key="3">
    <source>
        <dbReference type="EMBL" id="MFD2905892.1"/>
    </source>
</evidence>
<reference evidence="4" key="1">
    <citation type="journal article" date="2019" name="Int. J. Syst. Evol. Microbiol.">
        <title>The Global Catalogue of Microorganisms (GCM) 10K type strain sequencing project: providing services to taxonomists for standard genome sequencing and annotation.</title>
        <authorList>
            <consortium name="The Broad Institute Genomics Platform"/>
            <consortium name="The Broad Institute Genome Sequencing Center for Infectious Disease"/>
            <person name="Wu L."/>
            <person name="Ma J."/>
        </authorList>
    </citation>
    <scope>NUCLEOTIDE SEQUENCE [LARGE SCALE GENOMIC DNA]</scope>
    <source>
        <strain evidence="4">KCTC 22209</strain>
    </source>
</reference>
<keyword evidence="1" id="KW-1133">Transmembrane helix</keyword>
<sequence>MVLESSINNLSYSVVIPMYNAEKTILSCLSSVTCQNLLPLEVIVIDDGSSDKSVLFVQNFIRDLQNSTIEFILLTQQNSGPSQARNKGVRRAKAQYIAFIDADDRWDCTKNFQQLNFIQNHLDYKLVGMSGDDKGKRFKPILFKHLIYKNYFQTSTVLASRDVLLEFPFDVEQKYSEDYKVWLQIVKKYPAALVLGRRAENVKELDFYSNGGLSANLQMMIMFELANFRFLRSMGAMNSFQFLSAYIFSLIKYLKRLLYKKFGRQ</sequence>
<name>A0ABW5YZM5_9SPHI</name>
<dbReference type="PANTHER" id="PTHR22916:SF3">
    <property type="entry name" value="UDP-GLCNAC:BETAGAL BETA-1,3-N-ACETYLGLUCOSAMINYLTRANSFERASE-LIKE PROTEIN 1"/>
    <property type="match status" value="1"/>
</dbReference>
<gene>
    <name evidence="3" type="ORF">ACFS6I_18330</name>
</gene>
<dbReference type="Gene3D" id="3.90.550.10">
    <property type="entry name" value="Spore Coat Polysaccharide Biosynthesis Protein SpsA, Chain A"/>
    <property type="match status" value="1"/>
</dbReference>
<dbReference type="RefSeq" id="WP_380922800.1">
    <property type="nucleotide sequence ID" value="NZ_JBHUPE010000007.1"/>
</dbReference>
<dbReference type="EMBL" id="JBHUPE010000007">
    <property type="protein sequence ID" value="MFD2905892.1"/>
    <property type="molecule type" value="Genomic_DNA"/>
</dbReference>
<dbReference type="Proteomes" id="UP001597509">
    <property type="component" value="Unassembled WGS sequence"/>
</dbReference>
<evidence type="ECO:0000259" key="2">
    <source>
        <dbReference type="Pfam" id="PF00535"/>
    </source>
</evidence>
<dbReference type="InterPro" id="IPR029044">
    <property type="entry name" value="Nucleotide-diphossugar_trans"/>
</dbReference>
<feature type="domain" description="Glycosyltransferase 2-like" evidence="2">
    <location>
        <begin position="13"/>
        <end position="121"/>
    </location>
</feature>